<name>A0ACB7CCC4_9ASCO</name>
<dbReference type="EMBL" id="JABTEG010000003">
    <property type="protein sequence ID" value="KAG4305394.1"/>
    <property type="molecule type" value="Genomic_DNA"/>
</dbReference>
<organism evidence="1 2">
    <name type="scientific">Pneumocystis oryctolagi</name>
    <dbReference type="NCBI Taxonomy" id="42067"/>
    <lineage>
        <taxon>Eukaryota</taxon>
        <taxon>Fungi</taxon>
        <taxon>Dikarya</taxon>
        <taxon>Ascomycota</taxon>
        <taxon>Taphrinomycotina</taxon>
        <taxon>Pneumocystomycetes</taxon>
        <taxon>Pneumocystaceae</taxon>
        <taxon>Pneumocystis</taxon>
    </lineage>
</organism>
<dbReference type="Proteomes" id="UP000768646">
    <property type="component" value="Unassembled WGS sequence"/>
</dbReference>
<protein>
    <submittedName>
        <fullName evidence="1">Uncharacterized protein</fullName>
    </submittedName>
</protein>
<gene>
    <name evidence="1" type="ORF">PORY_000950</name>
</gene>
<evidence type="ECO:0000313" key="1">
    <source>
        <dbReference type="EMBL" id="KAG4305394.1"/>
    </source>
</evidence>
<accession>A0ACB7CCC4</accession>
<keyword evidence="2" id="KW-1185">Reference proteome</keyword>
<evidence type="ECO:0000313" key="2">
    <source>
        <dbReference type="Proteomes" id="UP000768646"/>
    </source>
</evidence>
<comment type="caution">
    <text evidence="1">The sequence shown here is derived from an EMBL/GenBank/DDBJ whole genome shotgun (WGS) entry which is preliminary data.</text>
</comment>
<sequence length="212" mass="24320">MGKIEGFIVQLPLRVDKGQVFSDQKELEEKLNSLYSIRCVFIVLTLFFSNHLVKTIATNQCPEDIPSPPCEVHPKRSIHINRLKESGIECYRKKNYEDAIKLCTLAIEMAYGRPHWEPASLSRDELAETFYQRSMAYIASKQWGKAFVDASTVIGIRKSWSKGYLCKSKVFQGMGMLDKAKESLELGLSFEPKNDELLTAFKELNKQLEKQF</sequence>
<proteinExistence type="predicted"/>
<reference evidence="1 2" key="1">
    <citation type="journal article" date="2021" name="Commun. Biol.">
        <title>Genomic insights into the host specific adaptation of the Pneumocystis genus.</title>
        <authorList>
            <person name="Cisse O.H."/>
            <person name="Ma L."/>
            <person name="Dekker J.P."/>
            <person name="Khil P.P."/>
            <person name="Youn J.-H."/>
            <person name="Brenchley J.M."/>
            <person name="Blair R."/>
            <person name="Pahar B."/>
            <person name="Chabe M."/>
            <person name="Van Rompay K.K.A."/>
            <person name="Keesler R."/>
            <person name="Sukura A."/>
            <person name="Hirsch V."/>
            <person name="Kutty G."/>
            <person name="Liu Y."/>
            <person name="Peng L."/>
            <person name="Chen J."/>
            <person name="Song J."/>
            <person name="Weissenbacher-Lang C."/>
            <person name="Xu J."/>
            <person name="Upham N.S."/>
            <person name="Stajich J.E."/>
            <person name="Cuomo C.A."/>
            <person name="Cushion M.T."/>
            <person name="Kovacs J.A."/>
        </authorList>
    </citation>
    <scope>NUCLEOTIDE SEQUENCE [LARGE SCALE GENOMIC DNA]</scope>
    <source>
        <strain evidence="1 2">RABM</strain>
    </source>
</reference>